<feature type="compositionally biased region" description="Basic and acidic residues" evidence="1">
    <location>
        <begin position="254"/>
        <end position="268"/>
    </location>
</feature>
<evidence type="ECO:0000313" key="3">
    <source>
        <dbReference type="Proteomes" id="UP001356427"/>
    </source>
</evidence>
<feature type="region of interest" description="Disordered" evidence="1">
    <location>
        <begin position="152"/>
        <end position="268"/>
    </location>
</feature>
<accession>A0AAN8R3G3</accession>
<keyword evidence="3" id="KW-1185">Reference proteome</keyword>
<feature type="compositionally biased region" description="Polar residues" evidence="1">
    <location>
        <begin position="227"/>
        <end position="237"/>
    </location>
</feature>
<sequence length="279" mass="30177">MQLGAARLSRMERQRRLRQGHCLYGGQAGHHCNSCPEKLETGGLANIGRGTETPTPETPRTFLPFRVQWARAARRAHVLVDSGAPRETDGRGDGPRVELSVTLPLRSGHGPGQPAVWGRASSPAALSPCMSRVAGGLREDIQFLECSPRPLAPLAGRPQTPDRLVHGAAHPGGRLRPCPVSGLTPTTHQPKPPSQTTYQSSPLPQVPHSEPPTAQAAVCHREDGGLQTPSPAQTWQSFPREYWDLGGGRKGRERRPWHTGSEDNQEHLVVRVRGVSSGV</sequence>
<dbReference type="Proteomes" id="UP001356427">
    <property type="component" value="Unassembled WGS sequence"/>
</dbReference>
<name>A0AAN8R3G3_9TELE</name>
<dbReference type="EMBL" id="JAGTTL010000004">
    <property type="protein sequence ID" value="KAK6323451.1"/>
    <property type="molecule type" value="Genomic_DNA"/>
</dbReference>
<comment type="caution">
    <text evidence="2">The sequence shown here is derived from an EMBL/GenBank/DDBJ whole genome shotgun (WGS) entry which is preliminary data.</text>
</comment>
<reference evidence="2 3" key="1">
    <citation type="submission" date="2021-04" db="EMBL/GenBank/DDBJ databases">
        <authorList>
            <person name="De Guttry C."/>
            <person name="Zahm M."/>
            <person name="Klopp C."/>
            <person name="Cabau C."/>
            <person name="Louis A."/>
            <person name="Berthelot C."/>
            <person name="Parey E."/>
            <person name="Roest Crollius H."/>
            <person name="Montfort J."/>
            <person name="Robinson-Rechavi M."/>
            <person name="Bucao C."/>
            <person name="Bouchez O."/>
            <person name="Gislard M."/>
            <person name="Lluch J."/>
            <person name="Milhes M."/>
            <person name="Lampietro C."/>
            <person name="Lopez Roques C."/>
            <person name="Donnadieu C."/>
            <person name="Braasch I."/>
            <person name="Desvignes T."/>
            <person name="Postlethwait J."/>
            <person name="Bobe J."/>
            <person name="Wedekind C."/>
            <person name="Guiguen Y."/>
        </authorList>
    </citation>
    <scope>NUCLEOTIDE SEQUENCE [LARGE SCALE GENOMIC DNA]</scope>
    <source>
        <strain evidence="2">Cs_M1</strain>
        <tissue evidence="2">Blood</tissue>
    </source>
</reference>
<protein>
    <submittedName>
        <fullName evidence="2">Uncharacterized protein</fullName>
    </submittedName>
</protein>
<proteinExistence type="predicted"/>
<evidence type="ECO:0000256" key="1">
    <source>
        <dbReference type="SAM" id="MobiDB-lite"/>
    </source>
</evidence>
<feature type="compositionally biased region" description="Polar residues" evidence="1">
    <location>
        <begin position="183"/>
        <end position="203"/>
    </location>
</feature>
<evidence type="ECO:0000313" key="2">
    <source>
        <dbReference type="EMBL" id="KAK6323451.1"/>
    </source>
</evidence>
<dbReference type="AlphaFoldDB" id="A0AAN8R3G3"/>
<organism evidence="2 3">
    <name type="scientific">Coregonus suidteri</name>
    <dbReference type="NCBI Taxonomy" id="861788"/>
    <lineage>
        <taxon>Eukaryota</taxon>
        <taxon>Metazoa</taxon>
        <taxon>Chordata</taxon>
        <taxon>Craniata</taxon>
        <taxon>Vertebrata</taxon>
        <taxon>Euteleostomi</taxon>
        <taxon>Actinopterygii</taxon>
        <taxon>Neopterygii</taxon>
        <taxon>Teleostei</taxon>
        <taxon>Protacanthopterygii</taxon>
        <taxon>Salmoniformes</taxon>
        <taxon>Salmonidae</taxon>
        <taxon>Coregoninae</taxon>
        <taxon>Coregonus</taxon>
    </lineage>
</organism>
<gene>
    <name evidence="2" type="ORF">J4Q44_G00057900</name>
</gene>